<evidence type="ECO:0000313" key="2">
    <source>
        <dbReference type="EMBL" id="GGI20716.1"/>
    </source>
</evidence>
<dbReference type="Proteomes" id="UP000642180">
    <property type="component" value="Unassembled WGS sequence"/>
</dbReference>
<dbReference type="Gene3D" id="3.20.20.450">
    <property type="entry name" value="EAL domain"/>
    <property type="match status" value="1"/>
</dbReference>
<dbReference type="InterPro" id="IPR001633">
    <property type="entry name" value="EAL_dom"/>
</dbReference>
<organism evidence="2 3">
    <name type="scientific">Oxalicibacterium faecigallinarum</name>
    <dbReference type="NCBI Taxonomy" id="573741"/>
    <lineage>
        <taxon>Bacteria</taxon>
        <taxon>Pseudomonadati</taxon>
        <taxon>Pseudomonadota</taxon>
        <taxon>Betaproteobacteria</taxon>
        <taxon>Burkholderiales</taxon>
        <taxon>Oxalobacteraceae</taxon>
        <taxon>Oxalicibacterium</taxon>
    </lineage>
</organism>
<dbReference type="Pfam" id="PF00563">
    <property type="entry name" value="EAL"/>
    <property type="match status" value="1"/>
</dbReference>
<sequence>MTFPALQDYLDRLRHTPVDTSLWLDPQGKAHGRYLNSTLTSVYQPIRTLADHRIVGVQGYMRSHSRNDAGLSVWKLLDTVATDDQSIELDRLCRLLHVLNFYRQPELVDADLYLSVHARLLSAVDSNHGMSFRHVLDVLGLPHRKIILQLPMIQPDQAWIAHYVADNYRRNGFRLAINVADVRQGLAQLTQIRPDVIKVDVRELYDEVAALELLLEAQTNHVSVVFKRVESQGVHDKLLRLAERAPQSLKVQGHLWDQPRSVFAEWDIVSEQQPLGATS</sequence>
<keyword evidence="3" id="KW-1185">Reference proteome</keyword>
<comment type="caution">
    <text evidence="2">The sequence shown here is derived from an EMBL/GenBank/DDBJ whole genome shotgun (WGS) entry which is preliminary data.</text>
</comment>
<protein>
    <recommendedName>
        <fullName evidence="1">EAL domain-containing protein</fullName>
    </recommendedName>
</protein>
<dbReference type="AlphaFoldDB" id="A0A8J3F3R0"/>
<feature type="domain" description="EAL" evidence="1">
    <location>
        <begin position="18"/>
        <end position="264"/>
    </location>
</feature>
<gene>
    <name evidence="2" type="ORF">GCM10008066_25420</name>
</gene>
<dbReference type="SUPFAM" id="SSF141868">
    <property type="entry name" value="EAL domain-like"/>
    <property type="match status" value="1"/>
</dbReference>
<dbReference type="SMART" id="SM00052">
    <property type="entry name" value="EAL"/>
    <property type="match status" value="1"/>
</dbReference>
<reference evidence="3" key="1">
    <citation type="journal article" date="2019" name="Int. J. Syst. Evol. Microbiol.">
        <title>The Global Catalogue of Microorganisms (GCM) 10K type strain sequencing project: providing services to taxonomists for standard genome sequencing and annotation.</title>
        <authorList>
            <consortium name="The Broad Institute Genomics Platform"/>
            <consortium name="The Broad Institute Genome Sequencing Center for Infectious Disease"/>
            <person name="Wu L."/>
            <person name="Ma J."/>
        </authorList>
    </citation>
    <scope>NUCLEOTIDE SEQUENCE [LARGE SCALE GENOMIC DNA]</scope>
    <source>
        <strain evidence="3">CCM 2767</strain>
    </source>
</reference>
<evidence type="ECO:0000313" key="3">
    <source>
        <dbReference type="Proteomes" id="UP000642180"/>
    </source>
</evidence>
<dbReference type="EMBL" id="BMDI01000002">
    <property type="protein sequence ID" value="GGI20716.1"/>
    <property type="molecule type" value="Genomic_DNA"/>
</dbReference>
<dbReference type="RefSeq" id="WP_188381707.1">
    <property type="nucleotide sequence ID" value="NZ_BMDI01000002.1"/>
</dbReference>
<name>A0A8J3F3R0_9BURK</name>
<dbReference type="InterPro" id="IPR035919">
    <property type="entry name" value="EAL_sf"/>
</dbReference>
<accession>A0A8J3F3R0</accession>
<proteinExistence type="predicted"/>
<evidence type="ECO:0000259" key="1">
    <source>
        <dbReference type="SMART" id="SM00052"/>
    </source>
</evidence>